<gene>
    <name evidence="2" type="ORF">GALL_527290</name>
</gene>
<dbReference type="AlphaFoldDB" id="A0A1J5P4Q5"/>
<organism evidence="2">
    <name type="scientific">mine drainage metagenome</name>
    <dbReference type="NCBI Taxonomy" id="410659"/>
    <lineage>
        <taxon>unclassified sequences</taxon>
        <taxon>metagenomes</taxon>
        <taxon>ecological metagenomes</taxon>
    </lineage>
</organism>
<dbReference type="EMBL" id="MLJW01007117">
    <property type="protein sequence ID" value="OIQ65712.1"/>
    <property type="molecule type" value="Genomic_DNA"/>
</dbReference>
<name>A0A1J5P4Q5_9ZZZZ</name>
<feature type="region of interest" description="Disordered" evidence="1">
    <location>
        <begin position="112"/>
        <end position="132"/>
    </location>
</feature>
<protein>
    <submittedName>
        <fullName evidence="2">Uncharacterized protein</fullName>
    </submittedName>
</protein>
<evidence type="ECO:0000313" key="2">
    <source>
        <dbReference type="EMBL" id="OIQ65712.1"/>
    </source>
</evidence>
<evidence type="ECO:0000256" key="1">
    <source>
        <dbReference type="SAM" id="MobiDB-lite"/>
    </source>
</evidence>
<sequence length="132" mass="14461">MEAVLDRARHDRSLTAIAVNDRALFDAAGYYGRDFLASPGAPPLRMWVRAAAPKGQAGTDDSLGQAEGGRVLAASLDKRFLNEMTADFRTTSDHAISSIWLDRDHRRRMVTFVGEGFQPRPRDPVSGPPTPP</sequence>
<reference evidence="2" key="1">
    <citation type="submission" date="2016-10" db="EMBL/GenBank/DDBJ databases">
        <title>Sequence of Gallionella enrichment culture.</title>
        <authorList>
            <person name="Poehlein A."/>
            <person name="Muehling M."/>
            <person name="Daniel R."/>
        </authorList>
    </citation>
    <scope>NUCLEOTIDE SEQUENCE</scope>
</reference>
<accession>A0A1J5P4Q5</accession>
<proteinExistence type="predicted"/>
<comment type="caution">
    <text evidence="2">The sequence shown here is derived from an EMBL/GenBank/DDBJ whole genome shotgun (WGS) entry which is preliminary data.</text>
</comment>